<reference evidence="3" key="1">
    <citation type="journal article" date="2012" name="Science">
        <title>The Paleozoic origin of enzymatic lignin decomposition reconstructed from 31 fungal genomes.</title>
        <authorList>
            <person name="Floudas D."/>
            <person name="Binder M."/>
            <person name="Riley R."/>
            <person name="Barry K."/>
            <person name="Blanchette R.A."/>
            <person name="Henrissat B."/>
            <person name="Martinez A.T."/>
            <person name="Otillar R."/>
            <person name="Spatafora J.W."/>
            <person name="Yadav J.S."/>
            <person name="Aerts A."/>
            <person name="Benoit I."/>
            <person name="Boyd A."/>
            <person name="Carlson A."/>
            <person name="Copeland A."/>
            <person name="Coutinho P.M."/>
            <person name="de Vries R.P."/>
            <person name="Ferreira P."/>
            <person name="Findley K."/>
            <person name="Foster B."/>
            <person name="Gaskell J."/>
            <person name="Glotzer D."/>
            <person name="Gorecki P."/>
            <person name="Heitman J."/>
            <person name="Hesse C."/>
            <person name="Hori C."/>
            <person name="Igarashi K."/>
            <person name="Jurgens J.A."/>
            <person name="Kallen N."/>
            <person name="Kersten P."/>
            <person name="Kohler A."/>
            <person name="Kuees U."/>
            <person name="Kumar T.K.A."/>
            <person name="Kuo A."/>
            <person name="LaButti K."/>
            <person name="Larrondo L.F."/>
            <person name="Lindquist E."/>
            <person name="Ling A."/>
            <person name="Lombard V."/>
            <person name="Lucas S."/>
            <person name="Lundell T."/>
            <person name="Martin R."/>
            <person name="McLaughlin D.J."/>
            <person name="Morgenstern I."/>
            <person name="Morin E."/>
            <person name="Murat C."/>
            <person name="Nagy L.G."/>
            <person name="Nolan M."/>
            <person name="Ohm R.A."/>
            <person name="Patyshakuliyeva A."/>
            <person name="Rokas A."/>
            <person name="Ruiz-Duenas F.J."/>
            <person name="Sabat G."/>
            <person name="Salamov A."/>
            <person name="Samejima M."/>
            <person name="Schmutz J."/>
            <person name="Slot J.C."/>
            <person name="St John F."/>
            <person name="Stenlid J."/>
            <person name="Sun H."/>
            <person name="Sun S."/>
            <person name="Syed K."/>
            <person name="Tsang A."/>
            <person name="Wiebenga A."/>
            <person name="Young D."/>
            <person name="Pisabarro A."/>
            <person name="Eastwood D.C."/>
            <person name="Martin F."/>
            <person name="Cullen D."/>
            <person name="Grigoriev I.V."/>
            <person name="Hibbett D.S."/>
        </authorList>
    </citation>
    <scope>NUCLEOTIDE SEQUENCE [LARGE SCALE GENOMIC DNA]</scope>
    <source>
        <strain evidence="3">TFB10046</strain>
    </source>
</reference>
<feature type="region of interest" description="Disordered" evidence="1">
    <location>
        <begin position="63"/>
        <end position="197"/>
    </location>
</feature>
<organism evidence="2 3">
    <name type="scientific">Auricularia subglabra (strain TFB-10046 / SS5)</name>
    <name type="common">White-rot fungus</name>
    <name type="synonym">Auricularia delicata (strain TFB10046)</name>
    <dbReference type="NCBI Taxonomy" id="717982"/>
    <lineage>
        <taxon>Eukaryota</taxon>
        <taxon>Fungi</taxon>
        <taxon>Dikarya</taxon>
        <taxon>Basidiomycota</taxon>
        <taxon>Agaricomycotina</taxon>
        <taxon>Agaricomycetes</taxon>
        <taxon>Auriculariales</taxon>
        <taxon>Auriculariaceae</taxon>
        <taxon>Auricularia</taxon>
    </lineage>
</organism>
<accession>J0DDW3</accession>
<feature type="compositionally biased region" description="Acidic residues" evidence="1">
    <location>
        <begin position="119"/>
        <end position="133"/>
    </location>
</feature>
<dbReference type="AlphaFoldDB" id="J0DDW3"/>
<dbReference type="EMBL" id="JH687770">
    <property type="protein sequence ID" value="EJD44629.1"/>
    <property type="molecule type" value="Genomic_DNA"/>
</dbReference>
<dbReference type="Proteomes" id="UP000006514">
    <property type="component" value="Unassembled WGS sequence"/>
</dbReference>
<name>J0DDW3_AURST</name>
<protein>
    <submittedName>
        <fullName evidence="2">Uncharacterized protein</fullName>
    </submittedName>
</protein>
<sequence>MQLHVDSAECRKRHARLAMRRSEHKTADPGYPSENDAGTARYGSYILNGKHFPGPSLCFFGMTGATPTQHEDRDVPILSEHRPGTHPSHRAATDHTPATGPVASPSPFDEPDGRNPCGSDDEYLPSESDESDDYLAHGNDDEYLPSESDESDDYLAPESDDDYLPHGRDKKSRRDTLKRHRNKGCPKVPKGRERKTS</sequence>
<feature type="compositionally biased region" description="Acidic residues" evidence="1">
    <location>
        <begin position="141"/>
        <end position="162"/>
    </location>
</feature>
<keyword evidence="3" id="KW-1185">Reference proteome</keyword>
<evidence type="ECO:0000313" key="3">
    <source>
        <dbReference type="Proteomes" id="UP000006514"/>
    </source>
</evidence>
<proteinExistence type="predicted"/>
<dbReference type="InParanoid" id="J0DDW3"/>
<evidence type="ECO:0000256" key="1">
    <source>
        <dbReference type="SAM" id="MobiDB-lite"/>
    </source>
</evidence>
<feature type="compositionally biased region" description="Basic and acidic residues" evidence="1">
    <location>
        <begin position="163"/>
        <end position="175"/>
    </location>
</feature>
<feature type="compositionally biased region" description="Basic and acidic residues" evidence="1">
    <location>
        <begin position="69"/>
        <end position="83"/>
    </location>
</feature>
<dbReference type="KEGG" id="adl:AURDEDRAFT_166415"/>
<evidence type="ECO:0000313" key="2">
    <source>
        <dbReference type="EMBL" id="EJD44629.1"/>
    </source>
</evidence>
<gene>
    <name evidence="2" type="ORF">AURDEDRAFT_166415</name>
</gene>